<evidence type="ECO:0000256" key="1">
    <source>
        <dbReference type="SAM" id="MobiDB-lite"/>
    </source>
</evidence>
<protein>
    <recommendedName>
        <fullName evidence="5">Cell division and transport-associated protein TolA</fullName>
    </recommendedName>
</protein>
<feature type="compositionally biased region" description="Low complexity" evidence="1">
    <location>
        <begin position="96"/>
        <end position="107"/>
    </location>
</feature>
<keyword evidence="2" id="KW-0812">Transmembrane</keyword>
<dbReference type="PRINTS" id="PR01217">
    <property type="entry name" value="PRICHEXTENSN"/>
</dbReference>
<keyword evidence="2" id="KW-1133">Transmembrane helix</keyword>
<dbReference type="RefSeq" id="WP_085835827.1">
    <property type="nucleotide sequence ID" value="NZ_FWFS01000003.1"/>
</dbReference>
<keyword evidence="2" id="KW-0472">Membrane</keyword>
<feature type="compositionally biased region" description="Pro residues" evidence="1">
    <location>
        <begin position="243"/>
        <end position="257"/>
    </location>
</feature>
<evidence type="ECO:0000313" key="3">
    <source>
        <dbReference type="EMBL" id="SLN32767.1"/>
    </source>
</evidence>
<dbReference type="Gene3D" id="3.30.1150.10">
    <property type="match status" value="1"/>
</dbReference>
<proteinExistence type="predicted"/>
<gene>
    <name evidence="3" type="ORF">AQS8620_01096</name>
</gene>
<evidence type="ECO:0008006" key="5">
    <source>
        <dbReference type="Google" id="ProtNLM"/>
    </source>
</evidence>
<reference evidence="3 4" key="1">
    <citation type="submission" date="2017-03" db="EMBL/GenBank/DDBJ databases">
        <authorList>
            <person name="Afonso C.L."/>
            <person name="Miller P.J."/>
            <person name="Scott M.A."/>
            <person name="Spackman E."/>
            <person name="Goraichik I."/>
            <person name="Dimitrov K.M."/>
            <person name="Suarez D.L."/>
            <person name="Swayne D.E."/>
        </authorList>
    </citation>
    <scope>NUCLEOTIDE SEQUENCE [LARGE SCALE GENOMIC DNA]</scope>
    <source>
        <strain evidence="3 4">CECT 8620</strain>
    </source>
</reference>
<feature type="compositionally biased region" description="Low complexity" evidence="1">
    <location>
        <begin position="183"/>
        <end position="242"/>
    </location>
</feature>
<feature type="region of interest" description="Disordered" evidence="1">
    <location>
        <begin position="53"/>
        <end position="263"/>
    </location>
</feature>
<organism evidence="3 4">
    <name type="scientific">Aquimixticola soesokkakensis</name>
    <dbReference type="NCBI Taxonomy" id="1519096"/>
    <lineage>
        <taxon>Bacteria</taxon>
        <taxon>Pseudomonadati</taxon>
        <taxon>Pseudomonadota</taxon>
        <taxon>Alphaproteobacteria</taxon>
        <taxon>Rhodobacterales</taxon>
        <taxon>Paracoccaceae</taxon>
        <taxon>Aquimixticola</taxon>
    </lineage>
</organism>
<sequence length="397" mass="40805">MNTGQYISGAAHGGLILWALLGGIFVRPNDIAMPSQEVSLISGAEFAALTAPREAPEVTTTPPAPQPPASDPTPQTPTPDAPAPTPVPVPEPTPAPEAETVPAVPQALPTPVDPAIPESPAEPSFEEQGANAPAIPNREPTPRPVNRVAPEAVINPEPTPEIADTAQAEVAPDAQAPVETVKPEQAAAAPEEATTEIVTEAETPNGMASSPRPQSRPPSIARAAQAAKEAAEAAAQAAATPDEPAPQTPATPAPATPAPAAEPDSVADDVFAAIAAAQGETAAAPTTRTGPPMTSGERDALRVAVAQCWNVGAMSSEAMRTVITVEVKMSQDGKPDAGSIRLIGQQGGDNAAAQAGFEVARRAIIRCGANGFNLPVEKYDQWRTIEMTFDPEQMRYK</sequence>
<dbReference type="OrthoDB" id="7161229at2"/>
<name>A0A1Y5S9J4_9RHOB</name>
<evidence type="ECO:0000313" key="4">
    <source>
        <dbReference type="Proteomes" id="UP000193862"/>
    </source>
</evidence>
<dbReference type="Proteomes" id="UP000193862">
    <property type="component" value="Unassembled WGS sequence"/>
</dbReference>
<dbReference type="EMBL" id="FWFS01000003">
    <property type="protein sequence ID" value="SLN32767.1"/>
    <property type="molecule type" value="Genomic_DNA"/>
</dbReference>
<feature type="compositionally biased region" description="Pro residues" evidence="1">
    <location>
        <begin position="62"/>
        <end position="95"/>
    </location>
</feature>
<keyword evidence="4" id="KW-1185">Reference proteome</keyword>
<feature type="transmembrane region" description="Helical" evidence="2">
    <location>
        <begin position="6"/>
        <end position="26"/>
    </location>
</feature>
<dbReference type="AlphaFoldDB" id="A0A1Y5S9J4"/>
<accession>A0A1Y5S9J4</accession>
<evidence type="ECO:0000256" key="2">
    <source>
        <dbReference type="SAM" id="Phobius"/>
    </source>
</evidence>